<organism evidence="4 5">
    <name type="scientific">Oceanicola granulosus (strain ATCC BAA-861 / DSM 15982 / KCTC 12143 / HTCC2516)</name>
    <dbReference type="NCBI Taxonomy" id="314256"/>
    <lineage>
        <taxon>Bacteria</taxon>
        <taxon>Pseudomonadati</taxon>
        <taxon>Pseudomonadota</taxon>
        <taxon>Alphaproteobacteria</taxon>
        <taxon>Rhodobacterales</taxon>
        <taxon>Roseobacteraceae</taxon>
        <taxon>Oceanicola</taxon>
    </lineage>
</organism>
<dbReference type="STRING" id="314256.OG2516_11616"/>
<dbReference type="PROSITE" id="PS51186">
    <property type="entry name" value="GNAT"/>
    <property type="match status" value="1"/>
</dbReference>
<dbReference type="Gene3D" id="3.40.630.30">
    <property type="match status" value="1"/>
</dbReference>
<evidence type="ECO:0000313" key="5">
    <source>
        <dbReference type="Proteomes" id="UP000003635"/>
    </source>
</evidence>
<feature type="domain" description="N-acetyltransferase" evidence="3">
    <location>
        <begin position="1"/>
        <end position="156"/>
    </location>
</feature>
<proteinExistence type="predicted"/>
<dbReference type="AlphaFoldDB" id="Q2CJN0"/>
<comment type="caution">
    <text evidence="4">The sequence shown here is derived from an EMBL/GenBank/DDBJ whole genome shotgun (WGS) entry which is preliminary data.</text>
</comment>
<dbReference type="EMBL" id="AAOT01000001">
    <property type="protein sequence ID" value="EAR53109.1"/>
    <property type="molecule type" value="Genomic_DNA"/>
</dbReference>
<keyword evidence="2" id="KW-0012">Acyltransferase</keyword>
<keyword evidence="5" id="KW-1185">Reference proteome</keyword>
<dbReference type="SUPFAM" id="SSF55729">
    <property type="entry name" value="Acyl-CoA N-acyltransferases (Nat)"/>
    <property type="match status" value="1"/>
</dbReference>
<dbReference type="HOGENOM" id="CLU_013985_19_5_5"/>
<keyword evidence="1 4" id="KW-0808">Transferase</keyword>
<dbReference type="InterPro" id="IPR050832">
    <property type="entry name" value="Bact_Acetyltransf"/>
</dbReference>
<evidence type="ECO:0000256" key="1">
    <source>
        <dbReference type="ARBA" id="ARBA00022679"/>
    </source>
</evidence>
<evidence type="ECO:0000256" key="2">
    <source>
        <dbReference type="ARBA" id="ARBA00023315"/>
    </source>
</evidence>
<dbReference type="eggNOG" id="COG1247">
    <property type="taxonomic scope" value="Bacteria"/>
</dbReference>
<protein>
    <submittedName>
        <fullName evidence="4">Acetyltransferase, GNAT family protein</fullName>
    </submittedName>
</protein>
<evidence type="ECO:0000259" key="3">
    <source>
        <dbReference type="PROSITE" id="PS51186"/>
    </source>
</evidence>
<sequence>MILRPASDADAAGLCAVINPLIAAGGTTAHRRPFTPARMVAHYIAPPDGVCCTLAEDEAGTVLGFQSLVRADPAFGDGIPAGWGIIATFVRAGHGRGGIGSALFAVTREAARAAGLVAIDATIRRENAGGLAYYGRMGFVTWRETDDAVSRRLDLQPR</sequence>
<dbReference type="InterPro" id="IPR000182">
    <property type="entry name" value="GNAT_dom"/>
</dbReference>
<gene>
    <name evidence="4" type="ORF">OG2516_11616</name>
</gene>
<dbReference type="GO" id="GO:0016747">
    <property type="term" value="F:acyltransferase activity, transferring groups other than amino-acyl groups"/>
    <property type="evidence" value="ECO:0007669"/>
    <property type="project" value="InterPro"/>
</dbReference>
<dbReference type="Proteomes" id="UP000003635">
    <property type="component" value="Unassembled WGS sequence"/>
</dbReference>
<dbReference type="Pfam" id="PF00583">
    <property type="entry name" value="Acetyltransf_1"/>
    <property type="match status" value="1"/>
</dbReference>
<name>Q2CJN0_OCEGH</name>
<dbReference type="InterPro" id="IPR016181">
    <property type="entry name" value="Acyl_CoA_acyltransferase"/>
</dbReference>
<reference evidence="4 5" key="1">
    <citation type="journal article" date="2010" name="J. Bacteriol.">
        <title>Genome sequences of Oceanicola granulosus HTCC2516(T) and Oceanicola batsensis HTCC2597(TDelta).</title>
        <authorList>
            <person name="Thrash J.C."/>
            <person name="Cho J.C."/>
            <person name="Vergin K.L."/>
            <person name="Giovannoni S.J."/>
        </authorList>
    </citation>
    <scope>NUCLEOTIDE SEQUENCE [LARGE SCALE GENOMIC DNA]</scope>
    <source>
        <strain evidence="5">ATCC BAA-861 / DSM 15982 / KCTC 12143 / HTCC2516</strain>
    </source>
</reference>
<dbReference type="OrthoDB" id="5997585at2"/>
<evidence type="ECO:0000313" key="4">
    <source>
        <dbReference type="EMBL" id="EAR53109.1"/>
    </source>
</evidence>
<dbReference type="RefSeq" id="WP_007255843.1">
    <property type="nucleotide sequence ID" value="NZ_CH724107.1"/>
</dbReference>
<dbReference type="PANTHER" id="PTHR43877">
    <property type="entry name" value="AMINOALKYLPHOSPHONATE N-ACETYLTRANSFERASE-RELATED-RELATED"/>
    <property type="match status" value="1"/>
</dbReference>
<accession>Q2CJN0</accession>
<dbReference type="PANTHER" id="PTHR43877:SF1">
    <property type="entry name" value="ACETYLTRANSFERASE"/>
    <property type="match status" value="1"/>
</dbReference>